<reference evidence="2 3" key="1">
    <citation type="submission" date="2016-07" db="EMBL/GenBank/DDBJ databases">
        <title>Enhancement of antibiotic productionsby engineered nitrateutilization in actinobacteria.</title>
        <authorList>
            <person name="Meng S.C."/>
        </authorList>
    </citation>
    <scope>NUCLEOTIDE SEQUENCE [LARGE SCALE GENOMIC DNA]</scope>
    <source>
        <strain evidence="2 3">NRRL 2936</strain>
    </source>
</reference>
<dbReference type="InterPro" id="IPR050172">
    <property type="entry name" value="SsuD_RutA_monooxygenase"/>
</dbReference>
<dbReference type="PATRIC" id="fig|1915.4.peg.7465"/>
<dbReference type="PANTHER" id="PTHR42847">
    <property type="entry name" value="ALKANESULFONATE MONOOXYGENASE"/>
    <property type="match status" value="1"/>
</dbReference>
<dbReference type="Proteomes" id="UP000092598">
    <property type="component" value="Chromosome"/>
</dbReference>
<dbReference type="KEGG" id="sls:SLINC_6764"/>
<dbReference type="EMBL" id="CP016438">
    <property type="protein sequence ID" value="ANS68988.1"/>
    <property type="molecule type" value="Genomic_DNA"/>
</dbReference>
<dbReference type="AlphaFoldDB" id="A0A1B1MK65"/>
<dbReference type="Pfam" id="PF00296">
    <property type="entry name" value="Bac_luciferase"/>
    <property type="match status" value="1"/>
</dbReference>
<organism evidence="2 3">
    <name type="scientific">Streptomyces lincolnensis</name>
    <dbReference type="NCBI Taxonomy" id="1915"/>
    <lineage>
        <taxon>Bacteria</taxon>
        <taxon>Bacillati</taxon>
        <taxon>Actinomycetota</taxon>
        <taxon>Actinomycetes</taxon>
        <taxon>Kitasatosporales</taxon>
        <taxon>Streptomycetaceae</taxon>
        <taxon>Streptomyces</taxon>
    </lineage>
</organism>
<protein>
    <recommendedName>
        <fullName evidence="1">Luciferase-like domain-containing protein</fullName>
    </recommendedName>
</protein>
<dbReference type="InterPro" id="IPR011251">
    <property type="entry name" value="Luciferase-like_dom"/>
</dbReference>
<dbReference type="OrthoDB" id="9814695at2"/>
<dbReference type="PANTHER" id="PTHR42847:SF4">
    <property type="entry name" value="ALKANESULFONATE MONOOXYGENASE-RELATED"/>
    <property type="match status" value="1"/>
</dbReference>
<gene>
    <name evidence="2" type="ORF">SLINC_6764</name>
</gene>
<sequence>MKEPGSDITVFGTCPPSVQEHGPDYLERVRDVARWSDRAGYEGLLVYTDNRSVDPWLVAQTIIQATTHLAPLVAVQAAYMHPFTAAKLVAGLAHLHRRRVHLNIVAGGFTGDLEAMGEALPHDARYDRAVEYASIMKQLLGSREPVTFDGAYYSVAGLRLPTVPSRELGSRFLVSGSSPAGMAAARALSATAIVYPEQPEKQAPADPSIAQGLRIGVITRPTSAEAWDVALARFPENRAGRINHRLAMAHSDSQWHQQLSQATEQHGTYWMRPFKNYKTFCPYFVGDYATVGHEIGRYVELGYTTFILDTPAEERDLEHTAVALDIARNRFRERV</sequence>
<proteinExistence type="predicted"/>
<accession>A0A1B1MK65</accession>
<dbReference type="STRING" id="1915.SLINC_6764"/>
<evidence type="ECO:0000259" key="1">
    <source>
        <dbReference type="Pfam" id="PF00296"/>
    </source>
</evidence>
<feature type="domain" description="Luciferase-like" evidence="1">
    <location>
        <begin position="20"/>
        <end position="304"/>
    </location>
</feature>
<evidence type="ECO:0000313" key="3">
    <source>
        <dbReference type="Proteomes" id="UP000092598"/>
    </source>
</evidence>
<dbReference type="RefSeq" id="WP_079164900.1">
    <property type="nucleotide sequence ID" value="NZ_CP016438.1"/>
</dbReference>
<keyword evidence="3" id="KW-1185">Reference proteome</keyword>
<dbReference type="GO" id="GO:0008726">
    <property type="term" value="F:alkanesulfonate monooxygenase activity"/>
    <property type="evidence" value="ECO:0007669"/>
    <property type="project" value="TreeGrafter"/>
</dbReference>
<dbReference type="GO" id="GO:0046306">
    <property type="term" value="P:alkanesulfonate catabolic process"/>
    <property type="evidence" value="ECO:0007669"/>
    <property type="project" value="TreeGrafter"/>
</dbReference>
<evidence type="ECO:0000313" key="2">
    <source>
        <dbReference type="EMBL" id="ANS68988.1"/>
    </source>
</evidence>
<dbReference type="SUPFAM" id="SSF51679">
    <property type="entry name" value="Bacterial luciferase-like"/>
    <property type="match status" value="1"/>
</dbReference>
<dbReference type="InterPro" id="IPR036661">
    <property type="entry name" value="Luciferase-like_sf"/>
</dbReference>
<dbReference type="Gene3D" id="3.20.20.30">
    <property type="entry name" value="Luciferase-like domain"/>
    <property type="match status" value="1"/>
</dbReference>
<name>A0A1B1MK65_STRLN</name>